<reference evidence="2 3" key="1">
    <citation type="submission" date="2024-03" db="EMBL/GenBank/DDBJ databases">
        <title>Mouse gut bacterial collection (mGBC) of GemPharmatech.</title>
        <authorList>
            <person name="He Y."/>
            <person name="Dong L."/>
            <person name="Wu D."/>
            <person name="Gao X."/>
            <person name="Lin Z."/>
        </authorList>
    </citation>
    <scope>NUCLEOTIDE SEQUENCE [LARGE SCALE GENOMIC DNA]</scope>
    <source>
        <strain evidence="2 3">54-13</strain>
    </source>
</reference>
<feature type="signal peptide" evidence="1">
    <location>
        <begin position="1"/>
        <end position="19"/>
    </location>
</feature>
<name>A0ABV4CWF0_9BACT</name>
<dbReference type="EMBL" id="JBCLPP010000022">
    <property type="protein sequence ID" value="MEY8245718.1"/>
    <property type="molecule type" value="Genomic_DNA"/>
</dbReference>
<evidence type="ECO:0000313" key="2">
    <source>
        <dbReference type="EMBL" id="MEY8245718.1"/>
    </source>
</evidence>
<proteinExistence type="predicted"/>
<keyword evidence="1" id="KW-0732">Signal</keyword>
<protein>
    <submittedName>
        <fullName evidence="2">T9SS type A sorting domain-containing protein</fullName>
    </submittedName>
</protein>
<evidence type="ECO:0000313" key="3">
    <source>
        <dbReference type="Proteomes" id="UP001565200"/>
    </source>
</evidence>
<organism evidence="2 3">
    <name type="scientific">Heminiphilus faecis</name>
    <dbReference type="NCBI Taxonomy" id="2601703"/>
    <lineage>
        <taxon>Bacteria</taxon>
        <taxon>Pseudomonadati</taxon>
        <taxon>Bacteroidota</taxon>
        <taxon>Bacteroidia</taxon>
        <taxon>Bacteroidales</taxon>
        <taxon>Muribaculaceae</taxon>
        <taxon>Heminiphilus</taxon>
    </lineage>
</organism>
<gene>
    <name evidence="2" type="ORF">AAK873_08855</name>
</gene>
<sequence>MKKLSFLVLSIVMSLLSNAAITQANMSPSTNGSYVFTCYGEDGQISLQLSLYPDFSRATTAKMIQASDNRLRHTMTLKPSHLTSGRYYWRVINFATGSYAPQKDKWTYFDFTGTAKENIPDLTLKDETAHETFKPDTDTDINITSLWLRSFNLGNNIFKSIDHPNSNNAQINETYNHGAVVRNGIIYINRGSLSTSGWVLDKTRVWLERYDLKTGKEHKLLLVRAPGGGDYPAKEVMPWIREDADGTIYFTTSRLNNGAPRRVTIYTIDLDGITADTDEVTAREIKTLTMPEGFDQGGFFTVDGSIASGEYTLWSIPENFYVDTKATGFTVHRWNIKGSSVKHAKASMPDIKWLTPDLNDFNGFGLARVYPVDDEYFYMHTGRTAPAGPTMSVMLCRFIDGGECEVISSFDDSGDAVPPTAHGSAGISMFEISGNRFIAYGVAKEKDNTVMQIMATPSYTSNFREHRTVWRLCDDKGMSTNAFQGCDVKYLPGSTDGKGGMLLLYAPNAALGLYNVDVDSRSTGIEATQADTAVIRYCAGSIIADREIDGFTMYDLGGHAVASRTGRGTHFDISDMAPGIYIIRTNGSLTSVKIIVTR</sequence>
<dbReference type="Proteomes" id="UP001565200">
    <property type="component" value="Unassembled WGS sequence"/>
</dbReference>
<dbReference type="RefSeq" id="WP_147438682.1">
    <property type="nucleotide sequence ID" value="NZ_JBCLPP010000022.1"/>
</dbReference>
<comment type="caution">
    <text evidence="2">The sequence shown here is derived from an EMBL/GenBank/DDBJ whole genome shotgun (WGS) entry which is preliminary data.</text>
</comment>
<accession>A0ABV4CWF0</accession>
<feature type="chain" id="PRO_5045571838" evidence="1">
    <location>
        <begin position="20"/>
        <end position="598"/>
    </location>
</feature>
<evidence type="ECO:0000256" key="1">
    <source>
        <dbReference type="SAM" id="SignalP"/>
    </source>
</evidence>
<keyword evidence="3" id="KW-1185">Reference proteome</keyword>